<dbReference type="InterPro" id="IPR011146">
    <property type="entry name" value="HIT-like"/>
</dbReference>
<dbReference type="EC" id="2.1.1.-" evidence="3"/>
<dbReference type="RefSeq" id="WP_369456397.1">
    <property type="nucleotide sequence ID" value="NZ_JBGCUO010000003.1"/>
</dbReference>
<comment type="caution">
    <text evidence="3">The sequence shown here is derived from an EMBL/GenBank/DDBJ whole genome shotgun (WGS) entry which is preliminary data.</text>
</comment>
<dbReference type="Pfam" id="PF01230">
    <property type="entry name" value="HIT"/>
    <property type="match status" value="1"/>
</dbReference>
<dbReference type="GO" id="GO:0032259">
    <property type="term" value="P:methylation"/>
    <property type="evidence" value="ECO:0007669"/>
    <property type="project" value="UniProtKB-KW"/>
</dbReference>
<evidence type="ECO:0000313" key="4">
    <source>
        <dbReference type="Proteomes" id="UP001562065"/>
    </source>
</evidence>
<dbReference type="GO" id="GO:0008168">
    <property type="term" value="F:methyltransferase activity"/>
    <property type="evidence" value="ECO:0007669"/>
    <property type="project" value="UniProtKB-KW"/>
</dbReference>
<organism evidence="3 4">
    <name type="scientific">Isoalcanivorax beigongshangi</name>
    <dbReference type="NCBI Taxonomy" id="3238810"/>
    <lineage>
        <taxon>Bacteria</taxon>
        <taxon>Pseudomonadati</taxon>
        <taxon>Pseudomonadota</taxon>
        <taxon>Gammaproteobacteria</taxon>
        <taxon>Oceanospirillales</taxon>
        <taxon>Alcanivoracaceae</taxon>
        <taxon>Isoalcanivorax</taxon>
    </lineage>
</organism>
<keyword evidence="3" id="KW-0489">Methyltransferase</keyword>
<dbReference type="EMBL" id="JBGCUO010000003">
    <property type="protein sequence ID" value="MEY1663124.1"/>
    <property type="molecule type" value="Genomic_DNA"/>
</dbReference>
<feature type="domain" description="HIT" evidence="2">
    <location>
        <begin position="36"/>
        <end position="105"/>
    </location>
</feature>
<name>A0ABV4AK65_9GAMM</name>
<proteinExistence type="predicted"/>
<gene>
    <name evidence="3" type="ORF">AB5I84_13255</name>
</gene>
<dbReference type="Gene3D" id="3.30.428.10">
    <property type="entry name" value="HIT-like"/>
    <property type="match status" value="1"/>
</dbReference>
<dbReference type="PIRSF" id="PIRSF000714">
    <property type="entry name" value="HIT"/>
    <property type="match status" value="1"/>
</dbReference>
<dbReference type="InterPro" id="IPR036265">
    <property type="entry name" value="HIT-like_sf"/>
</dbReference>
<evidence type="ECO:0000256" key="1">
    <source>
        <dbReference type="PROSITE-ProRule" id="PRU00464"/>
    </source>
</evidence>
<reference evidence="3 4" key="1">
    <citation type="submission" date="2024-07" db="EMBL/GenBank/DDBJ databases">
        <authorList>
            <person name="Ren Q."/>
        </authorList>
    </citation>
    <scope>NUCLEOTIDE SEQUENCE [LARGE SCALE GENOMIC DNA]</scope>
    <source>
        <strain evidence="3 4">REN37</strain>
    </source>
</reference>
<protein>
    <submittedName>
        <fullName evidence="3">HIT family protein</fullName>
        <ecNumber evidence="3">2.1.1.-</ecNumber>
    </submittedName>
</protein>
<sequence>MTAALLHPRLEADTHAIGETSDMWLRWMDDQRFPWVIVVPKQHGVTEWYELPIESQHALLDMANRCGLYLKGLTGADKINIGALGNLVPQLHIHVIARRQDDACWPGPVWGQGEPQPYPTGQLPPWLPGLRERLSQRCA</sequence>
<keyword evidence="3" id="KW-0808">Transferase</keyword>
<dbReference type="PROSITE" id="PS51084">
    <property type="entry name" value="HIT_2"/>
    <property type="match status" value="1"/>
</dbReference>
<comment type="caution">
    <text evidence="1">Lacks conserved residue(s) required for the propagation of feature annotation.</text>
</comment>
<dbReference type="InterPro" id="IPR026026">
    <property type="entry name" value="HIT_Hint"/>
</dbReference>
<keyword evidence="4" id="KW-1185">Reference proteome</keyword>
<dbReference type="SUPFAM" id="SSF54197">
    <property type="entry name" value="HIT-like"/>
    <property type="match status" value="1"/>
</dbReference>
<dbReference type="Proteomes" id="UP001562065">
    <property type="component" value="Unassembled WGS sequence"/>
</dbReference>
<accession>A0ABV4AK65</accession>
<evidence type="ECO:0000259" key="2">
    <source>
        <dbReference type="PROSITE" id="PS51084"/>
    </source>
</evidence>
<evidence type="ECO:0000313" key="3">
    <source>
        <dbReference type="EMBL" id="MEY1663124.1"/>
    </source>
</evidence>